<keyword evidence="5 8" id="KW-0378">Hydrolase</keyword>
<dbReference type="GO" id="GO:0008422">
    <property type="term" value="F:beta-glucosidase activity"/>
    <property type="evidence" value="ECO:0007669"/>
    <property type="project" value="UniProtKB-EC"/>
</dbReference>
<dbReference type="InterPro" id="IPR001764">
    <property type="entry name" value="Glyco_hydro_3_N"/>
</dbReference>
<dbReference type="AlphaFoldDB" id="A0A852TLQ0"/>
<comment type="catalytic activity">
    <reaction evidence="1">
        <text>Hydrolysis of terminal, non-reducing beta-D-glucosyl residues with release of beta-D-glucose.</text>
        <dbReference type="EC" id="3.2.1.21"/>
    </reaction>
</comment>
<dbReference type="Pfam" id="PF14310">
    <property type="entry name" value="Fn3-like"/>
    <property type="match status" value="1"/>
</dbReference>
<gene>
    <name evidence="8" type="ORF">F4694_004941</name>
</gene>
<dbReference type="InterPro" id="IPR036881">
    <property type="entry name" value="Glyco_hydro_3_C_sf"/>
</dbReference>
<dbReference type="Proteomes" id="UP000548423">
    <property type="component" value="Unassembled WGS sequence"/>
</dbReference>
<dbReference type="Pfam" id="PF01915">
    <property type="entry name" value="Glyco_hydro_3_C"/>
    <property type="match status" value="1"/>
</dbReference>
<proteinExistence type="inferred from homology"/>
<dbReference type="Gene3D" id="2.60.40.10">
    <property type="entry name" value="Immunoglobulins"/>
    <property type="match status" value="1"/>
</dbReference>
<keyword evidence="6 8" id="KW-0326">Glycosidase</keyword>
<organism evidence="8 9">
    <name type="scientific">Neobacillus niacini</name>
    <dbReference type="NCBI Taxonomy" id="86668"/>
    <lineage>
        <taxon>Bacteria</taxon>
        <taxon>Bacillati</taxon>
        <taxon>Bacillota</taxon>
        <taxon>Bacilli</taxon>
        <taxon>Bacillales</taxon>
        <taxon>Bacillaceae</taxon>
        <taxon>Neobacillus</taxon>
    </lineage>
</organism>
<dbReference type="EC" id="3.2.1.21" evidence="3"/>
<dbReference type="InterPro" id="IPR026891">
    <property type="entry name" value="Fn3-like"/>
</dbReference>
<evidence type="ECO:0000256" key="4">
    <source>
        <dbReference type="ARBA" id="ARBA00022729"/>
    </source>
</evidence>
<sequence length="720" mass="79082">MVEQQLNEIIQKMTLNEKIGQLIQLATPFFKGASDKGEITGPMTGMGITDEISQNCGSVLGASGAREVMNIQKAHLEKNRFGIPLLMMADIVHGFKTIFPVPLAMGCSWDLDLAEKSAEIAAKEAAVSGVHVTFAPMVDIVRDPRWGRVMESTGEDPYLNSLFARAFVRGFQGTNLTDDQNRVAACVKHFAAYGAPEGGREYNTVNMSERQLRESYLPPYKAALDEGCEMVMTAFNTVDGIPATGNKKLMRDLLRDEWGFDGVMISDWGAVKELIPHGIAEDSSEAAVKALQAGVDIEMMTTCYVDNLKQLVENGTIEETLIDEAVLRILKLKQKLGLFENPYRGADEKREQEYILSEEHRKAAREAAAKSCVLLKNQSVLPLNRHQKIALIGPFAQNGDILGPWSWQGSYEEAVKMDEGIKMKIDPALLTVAKGCDIETGTENEMNMAINAASEADVIILALGESSAMSGEGGSRANICLPDIQLQLIAEVKKLKKPMAAVLFNGRPLDLHGVIDQADAVLEAWYPGTEGGAAIADLLFGDANPSGRLSMTFPYSVGQVPIYYNHFNTGRPKTSEEYVRYVTHYLDIPNEPLLPFGFGLSYTTFSYTDAMLSADTMNSEQPITLSVSITNTGNVAGEEVVQLYIRDVAGEIVRPVKELKAFKKIMLQPNETKEASFTITEEQLRYHHENLQFTSDAGTFIAFVGRNSQDVSALTFKLVN</sequence>
<dbReference type="PRINTS" id="PR00133">
    <property type="entry name" value="GLHYDRLASE3"/>
</dbReference>
<dbReference type="FunFam" id="2.60.40.10:FF:000495">
    <property type="entry name" value="Periplasmic beta-glucosidase"/>
    <property type="match status" value="1"/>
</dbReference>
<feature type="domain" description="Fibronectin type III-like" evidence="7">
    <location>
        <begin position="639"/>
        <end position="708"/>
    </location>
</feature>
<evidence type="ECO:0000256" key="1">
    <source>
        <dbReference type="ARBA" id="ARBA00000448"/>
    </source>
</evidence>
<dbReference type="SUPFAM" id="SSF52279">
    <property type="entry name" value="Beta-D-glucan exohydrolase, C-terminal domain"/>
    <property type="match status" value="1"/>
</dbReference>
<evidence type="ECO:0000313" key="9">
    <source>
        <dbReference type="Proteomes" id="UP000548423"/>
    </source>
</evidence>
<dbReference type="Gene3D" id="3.20.20.300">
    <property type="entry name" value="Glycoside hydrolase, family 3, N-terminal domain"/>
    <property type="match status" value="1"/>
</dbReference>
<comment type="similarity">
    <text evidence="2">Belongs to the glycosyl hydrolase 3 family.</text>
</comment>
<dbReference type="GO" id="GO:0009251">
    <property type="term" value="P:glucan catabolic process"/>
    <property type="evidence" value="ECO:0007669"/>
    <property type="project" value="TreeGrafter"/>
</dbReference>
<dbReference type="NCBIfam" id="NF011678">
    <property type="entry name" value="PRK15098.1"/>
    <property type="match status" value="1"/>
</dbReference>
<accession>A0A852TLQ0</accession>
<dbReference type="SMART" id="SM01217">
    <property type="entry name" value="Fn3_like"/>
    <property type="match status" value="1"/>
</dbReference>
<evidence type="ECO:0000256" key="2">
    <source>
        <dbReference type="ARBA" id="ARBA00005336"/>
    </source>
</evidence>
<dbReference type="FunFam" id="3.20.20.300:FF:000005">
    <property type="entry name" value="Periplasmic beta-glucosidase"/>
    <property type="match status" value="1"/>
</dbReference>
<dbReference type="Pfam" id="PF00933">
    <property type="entry name" value="Glyco_hydro_3"/>
    <property type="match status" value="1"/>
</dbReference>
<dbReference type="SUPFAM" id="SSF51445">
    <property type="entry name" value="(Trans)glycosidases"/>
    <property type="match status" value="1"/>
</dbReference>
<dbReference type="PANTHER" id="PTHR30620:SF16">
    <property type="entry name" value="LYSOSOMAL BETA GLUCOSIDASE"/>
    <property type="match status" value="1"/>
</dbReference>
<name>A0A852TLQ0_9BACI</name>
<reference evidence="9" key="1">
    <citation type="submission" date="2020-07" db="EMBL/GenBank/DDBJ databases">
        <authorList>
            <person name="Partida-Martinez L."/>
            <person name="Huntemann M."/>
            <person name="Clum A."/>
            <person name="Wang J."/>
            <person name="Palaniappan K."/>
            <person name="Ritter S."/>
            <person name="Chen I.-M."/>
            <person name="Stamatis D."/>
            <person name="Reddy T."/>
            <person name="O'Malley R."/>
            <person name="Daum C."/>
            <person name="Shapiro N."/>
            <person name="Ivanova N."/>
            <person name="Kyrpides N."/>
            <person name="Woyke T."/>
        </authorList>
    </citation>
    <scope>NUCLEOTIDE SEQUENCE [LARGE SCALE GENOMIC DNA]</scope>
    <source>
        <strain evidence="9">AT2.8</strain>
    </source>
</reference>
<evidence type="ECO:0000256" key="3">
    <source>
        <dbReference type="ARBA" id="ARBA00012744"/>
    </source>
</evidence>
<dbReference type="InterPro" id="IPR036962">
    <property type="entry name" value="Glyco_hydro_3_N_sf"/>
</dbReference>
<evidence type="ECO:0000259" key="7">
    <source>
        <dbReference type="SMART" id="SM01217"/>
    </source>
</evidence>
<reference evidence="9" key="2">
    <citation type="submission" date="2020-08" db="EMBL/GenBank/DDBJ databases">
        <title>The Agave Microbiome: Exploring the role of microbial communities in plant adaptations to desert environments.</title>
        <authorList>
            <person name="Partida-Martinez L.P."/>
        </authorList>
    </citation>
    <scope>NUCLEOTIDE SEQUENCE [LARGE SCALE GENOMIC DNA]</scope>
    <source>
        <strain evidence="9">AT2.8</strain>
    </source>
</reference>
<protein>
    <recommendedName>
        <fullName evidence="3">beta-glucosidase</fullName>
        <ecNumber evidence="3">3.2.1.21</ecNumber>
    </recommendedName>
</protein>
<dbReference type="InterPro" id="IPR051915">
    <property type="entry name" value="Cellulose_Degrad_GH3"/>
</dbReference>
<evidence type="ECO:0000256" key="5">
    <source>
        <dbReference type="ARBA" id="ARBA00022801"/>
    </source>
</evidence>
<comment type="caution">
    <text evidence="8">The sequence shown here is derived from an EMBL/GenBank/DDBJ whole genome shotgun (WGS) entry which is preliminary data.</text>
</comment>
<dbReference type="InterPro" id="IPR013783">
    <property type="entry name" value="Ig-like_fold"/>
</dbReference>
<dbReference type="InterPro" id="IPR002772">
    <property type="entry name" value="Glyco_hydro_3_C"/>
</dbReference>
<dbReference type="PANTHER" id="PTHR30620">
    <property type="entry name" value="PERIPLASMIC BETA-GLUCOSIDASE-RELATED"/>
    <property type="match status" value="1"/>
</dbReference>
<dbReference type="InterPro" id="IPR017853">
    <property type="entry name" value="GH"/>
</dbReference>
<keyword evidence="4" id="KW-0732">Signal</keyword>
<evidence type="ECO:0000256" key="6">
    <source>
        <dbReference type="ARBA" id="ARBA00023295"/>
    </source>
</evidence>
<evidence type="ECO:0000313" key="8">
    <source>
        <dbReference type="EMBL" id="NYE08098.1"/>
    </source>
</evidence>
<dbReference type="EMBL" id="JACCBX010000012">
    <property type="protein sequence ID" value="NYE08098.1"/>
    <property type="molecule type" value="Genomic_DNA"/>
</dbReference>
<dbReference type="Gene3D" id="3.40.50.1700">
    <property type="entry name" value="Glycoside hydrolase family 3 C-terminal domain"/>
    <property type="match status" value="1"/>
</dbReference>